<name>A0A498JWA1_MALDO</name>
<protein>
    <recommendedName>
        <fullName evidence="3">Ubiquitin-like domain-containing protein</fullName>
    </recommendedName>
</protein>
<proteinExistence type="predicted"/>
<dbReference type="EMBL" id="RDQH01000331">
    <property type="protein sequence ID" value="RXH99366.1"/>
    <property type="molecule type" value="Genomic_DNA"/>
</dbReference>
<dbReference type="PANTHER" id="PTHR10621:SF38">
    <property type="entry name" value="UBIQUITIN DOMAIN-CONTAINING PROTEIN 7SL RNA1-RELATED"/>
    <property type="match status" value="1"/>
</dbReference>
<dbReference type="Proteomes" id="UP000290289">
    <property type="component" value="Chromosome 5"/>
</dbReference>
<dbReference type="AlphaFoldDB" id="A0A498JWA1"/>
<sequence>MQLETSCTIIVRCTNDNARIEVSLRSSSAPATNAASPVAMSGAGVGGGGRMGSNNKLKLMVLTKCGTKKIEVEVNPSVNKRAMQRQMNFHLPQESYFFLYKQNVMEDDRFFQWHQVGQGDIIEIFNGSVTDGF</sequence>
<dbReference type="GO" id="GO:0070628">
    <property type="term" value="F:proteasome binding"/>
    <property type="evidence" value="ECO:0007669"/>
    <property type="project" value="TreeGrafter"/>
</dbReference>
<dbReference type="InterPro" id="IPR029071">
    <property type="entry name" value="Ubiquitin-like_domsf"/>
</dbReference>
<dbReference type="GO" id="GO:0043130">
    <property type="term" value="F:ubiquitin binding"/>
    <property type="evidence" value="ECO:0007669"/>
    <property type="project" value="TreeGrafter"/>
</dbReference>
<evidence type="ECO:0000313" key="1">
    <source>
        <dbReference type="EMBL" id="RXH99366.1"/>
    </source>
</evidence>
<evidence type="ECO:0000313" key="2">
    <source>
        <dbReference type="Proteomes" id="UP000290289"/>
    </source>
</evidence>
<keyword evidence="2" id="KW-1185">Reference proteome</keyword>
<dbReference type="PANTHER" id="PTHR10621">
    <property type="entry name" value="UV EXCISION REPAIR PROTEIN RAD23"/>
    <property type="match status" value="1"/>
</dbReference>
<dbReference type="STRING" id="3750.A0A498JWA1"/>
<dbReference type="SUPFAM" id="SSF54236">
    <property type="entry name" value="Ubiquitin-like"/>
    <property type="match status" value="1"/>
</dbReference>
<dbReference type="GO" id="GO:0031593">
    <property type="term" value="F:polyubiquitin modification-dependent protein binding"/>
    <property type="evidence" value="ECO:0007669"/>
    <property type="project" value="TreeGrafter"/>
</dbReference>
<dbReference type="GO" id="GO:0043161">
    <property type="term" value="P:proteasome-mediated ubiquitin-dependent protein catabolic process"/>
    <property type="evidence" value="ECO:0007669"/>
    <property type="project" value="TreeGrafter"/>
</dbReference>
<comment type="caution">
    <text evidence="1">The sequence shown here is derived from an EMBL/GenBank/DDBJ whole genome shotgun (WGS) entry which is preliminary data.</text>
</comment>
<dbReference type="GO" id="GO:0005654">
    <property type="term" value="C:nucleoplasm"/>
    <property type="evidence" value="ECO:0007669"/>
    <property type="project" value="TreeGrafter"/>
</dbReference>
<gene>
    <name evidence="1" type="ORF">DVH24_011691</name>
</gene>
<dbReference type="GO" id="GO:0005829">
    <property type="term" value="C:cytosol"/>
    <property type="evidence" value="ECO:0007669"/>
    <property type="project" value="TreeGrafter"/>
</dbReference>
<evidence type="ECO:0008006" key="3">
    <source>
        <dbReference type="Google" id="ProtNLM"/>
    </source>
</evidence>
<organism evidence="1 2">
    <name type="scientific">Malus domestica</name>
    <name type="common">Apple</name>
    <name type="synonym">Pyrus malus</name>
    <dbReference type="NCBI Taxonomy" id="3750"/>
    <lineage>
        <taxon>Eukaryota</taxon>
        <taxon>Viridiplantae</taxon>
        <taxon>Streptophyta</taxon>
        <taxon>Embryophyta</taxon>
        <taxon>Tracheophyta</taxon>
        <taxon>Spermatophyta</taxon>
        <taxon>Magnoliopsida</taxon>
        <taxon>eudicotyledons</taxon>
        <taxon>Gunneridae</taxon>
        <taxon>Pentapetalae</taxon>
        <taxon>rosids</taxon>
        <taxon>fabids</taxon>
        <taxon>Rosales</taxon>
        <taxon>Rosaceae</taxon>
        <taxon>Amygdaloideae</taxon>
        <taxon>Maleae</taxon>
        <taxon>Malus</taxon>
    </lineage>
</organism>
<accession>A0A498JWA1</accession>
<reference evidence="1 2" key="1">
    <citation type="submission" date="2018-10" db="EMBL/GenBank/DDBJ databases">
        <title>A high-quality apple genome assembly.</title>
        <authorList>
            <person name="Hu J."/>
        </authorList>
    </citation>
    <scope>NUCLEOTIDE SEQUENCE [LARGE SCALE GENOMIC DNA]</scope>
    <source>
        <strain evidence="2">cv. HFTH1</strain>
        <tissue evidence="1">Young leaf</tissue>
    </source>
</reference>